<feature type="domain" description="MGAT4 A/B/C C-terminal" evidence="6">
    <location>
        <begin position="328"/>
        <end position="450"/>
    </location>
</feature>
<organism evidence="7 8">
    <name type="scientific">Pelobates cultripes</name>
    <name type="common">Western spadefoot toad</name>
    <dbReference type="NCBI Taxonomy" id="61616"/>
    <lineage>
        <taxon>Eukaryota</taxon>
        <taxon>Metazoa</taxon>
        <taxon>Chordata</taxon>
        <taxon>Craniata</taxon>
        <taxon>Vertebrata</taxon>
        <taxon>Euteleostomi</taxon>
        <taxon>Amphibia</taxon>
        <taxon>Batrachia</taxon>
        <taxon>Anura</taxon>
        <taxon>Pelobatoidea</taxon>
        <taxon>Pelobatidae</taxon>
        <taxon>Pelobates</taxon>
    </lineage>
</organism>
<keyword evidence="4" id="KW-0812">Transmembrane</keyword>
<gene>
    <name evidence="7" type="ORF">PECUL_23A013555</name>
</gene>
<evidence type="ECO:0000313" key="7">
    <source>
        <dbReference type="EMBL" id="CAH2325602.1"/>
    </source>
</evidence>
<protein>
    <submittedName>
        <fullName evidence="7">Alpha-1,3-mannosyl-glyco 4-beta-N-acetylglucosaminyltransferase C-like</fullName>
    </submittedName>
</protein>
<dbReference type="Pfam" id="PF23524">
    <property type="entry name" value="MGAT4A_C"/>
    <property type="match status" value="1"/>
</dbReference>
<dbReference type="AlphaFoldDB" id="A0AAD1TID7"/>
<dbReference type="Pfam" id="PF04666">
    <property type="entry name" value="MGAT4_cons"/>
    <property type="match status" value="1"/>
</dbReference>
<keyword evidence="4" id="KW-0472">Membrane</keyword>
<evidence type="ECO:0000259" key="5">
    <source>
        <dbReference type="Pfam" id="PF04666"/>
    </source>
</evidence>
<keyword evidence="3" id="KW-0808">Transferase</keyword>
<sequence>MLRCTVWRFLFAALAVISVTFIITRKDLTENYCEKFDDLDFYKQISQIQQRSPRPFDVNEDAMETLNVPYMYFLGSQPRAKRFFTIGISSVKRKKENYLLNTIHSIFNHSSPEELDQLLVVVYLANTKYTLNKETSDELYLRFHTDIDAGRLIVISSLPNAYPTLEGLKRNYNDSPERVKFRSKQNIDYAFLVNFCANLSNYYIMLEDDVTCSKNFLTSIKGHVDAQKASWTTITFSNLGYIGKLYHNADLSKLARFLLLFYDEMPCDWLLDLFFKSKAQKEILRAKPSLFQHMGMFSSFQSNRNNLKDIDFVEVYEKYGDNPSASCFTNIESYLENQAENVCNPGPSFFWGKNVKKGDYFTMTFQDTVNIERIHVLTGSPDHPGDMLQTGFLELGTGKTKDKGGESCKVFRKIGEFINGEVSFKMGKDEKSDCLRISVSASQNQWLIIQKVGIWLKKR</sequence>
<keyword evidence="2" id="KW-0328">Glycosyltransferase</keyword>
<dbReference type="InterPro" id="IPR057279">
    <property type="entry name" value="MGAT4"/>
</dbReference>
<feature type="domain" description="MGAT4 conserved region" evidence="5">
    <location>
        <begin position="65"/>
        <end position="312"/>
    </location>
</feature>
<dbReference type="InterPro" id="IPR056576">
    <property type="entry name" value="MGAT4_A/B/C_C"/>
</dbReference>
<name>A0AAD1TID7_PELCU</name>
<proteinExistence type="predicted"/>
<accession>A0AAD1TID7</accession>
<reference evidence="7" key="1">
    <citation type="submission" date="2022-03" db="EMBL/GenBank/DDBJ databases">
        <authorList>
            <person name="Alioto T."/>
            <person name="Alioto T."/>
            <person name="Gomez Garrido J."/>
        </authorList>
    </citation>
    <scope>NUCLEOTIDE SEQUENCE</scope>
</reference>
<dbReference type="InterPro" id="IPR006759">
    <property type="entry name" value="Glyco_transf_54"/>
</dbReference>
<dbReference type="PANTHER" id="PTHR12062">
    <property type="entry name" value="N-ACETYLGLUCOSAMINYLTRANSFERASE VI"/>
    <property type="match status" value="1"/>
</dbReference>
<dbReference type="Proteomes" id="UP001295444">
    <property type="component" value="Chromosome 12"/>
</dbReference>
<keyword evidence="4" id="KW-1133">Transmembrane helix</keyword>
<dbReference type="EMBL" id="OW240923">
    <property type="protein sequence ID" value="CAH2325602.1"/>
    <property type="molecule type" value="Genomic_DNA"/>
</dbReference>
<keyword evidence="8" id="KW-1185">Reference proteome</keyword>
<comment type="pathway">
    <text evidence="1">Protein modification; protein glycosylation.</text>
</comment>
<dbReference type="PANTHER" id="PTHR12062:SF29">
    <property type="entry name" value="ALPHA-1,3-MANNOSYL-GLYCOPROTEIN 4-BETA-N-ACETYLGLUCOSAMINYLTRANSFERASE C"/>
    <property type="match status" value="1"/>
</dbReference>
<evidence type="ECO:0000256" key="2">
    <source>
        <dbReference type="ARBA" id="ARBA00022676"/>
    </source>
</evidence>
<evidence type="ECO:0000256" key="1">
    <source>
        <dbReference type="ARBA" id="ARBA00004922"/>
    </source>
</evidence>
<evidence type="ECO:0000256" key="3">
    <source>
        <dbReference type="ARBA" id="ARBA00022679"/>
    </source>
</evidence>
<evidence type="ECO:0000313" key="8">
    <source>
        <dbReference type="Proteomes" id="UP001295444"/>
    </source>
</evidence>
<evidence type="ECO:0000259" key="6">
    <source>
        <dbReference type="Pfam" id="PF23524"/>
    </source>
</evidence>
<dbReference type="GO" id="GO:0006487">
    <property type="term" value="P:protein N-linked glycosylation"/>
    <property type="evidence" value="ECO:0007669"/>
    <property type="project" value="TreeGrafter"/>
</dbReference>
<evidence type="ECO:0000256" key="4">
    <source>
        <dbReference type="SAM" id="Phobius"/>
    </source>
</evidence>
<dbReference type="GO" id="GO:0008375">
    <property type="term" value="F:acetylglucosaminyltransferase activity"/>
    <property type="evidence" value="ECO:0007669"/>
    <property type="project" value="TreeGrafter"/>
</dbReference>
<feature type="transmembrane region" description="Helical" evidence="4">
    <location>
        <begin position="6"/>
        <end position="24"/>
    </location>
</feature>